<sequence>MTSLVSSQQGQFDPVPNDQFGPGPSSQAPQSTDLLALAWRGRWLILLGVLIGGTASWVYLQRVTPLFLSQSRIYVERSLPNLLGAEYQVGRSNSYLFTQAELIRSTGVLAAVAESPEAASMETFRGVENRVAMLYEALSVGVGQDDEIINVGLELPNRFEAAQLVNAIVDAYITQYAEKRRNDTVEVLKILRSEQERRDAALAEARQDLTAFREANPELSVQVDNQDVASDRFSRLMNELNQTELEQLTAKAEYERVKQMAASPSLRPMLLDTALDAFGSKSDLDRDLERLRNQAQDLELALMTEQSKWGDEYPTVKSIQRSLDQAEQRIVQKEADIAKSKEMALKAYAFDIKERYEFQTNKLNELRSRYQEQFEEAKESSANSLKLMSLQEAYERAVSQADVVEQRIKELDLTTQAPVNVSIIETASVAPDPSYPSRPKFLGAGVMLGALCGFGIAWLRDMLDHRLKSVDEIQEVLQLQVFGAMKRQMGRLGREELGKLVHLQPRSTSAEAFRTLRTAVHFGLAGDDCKVLVVTSPSPGDGKSVIASNLAIATDQADRRVLLIDADMRKPTQHSIFGVDSKQGLSTMLRERRPVEDFIIPNALGSLDFLPAGPSPSNPLELLNNDYLIEVLERLKARYDRIIIDSPPVMPVADSRVIAAMSDAVLLVLRAEKSTRSLSLAARNELWRVRTQRLGVVVNAVPQSRGSSYGYGYAYGGYGAYGEIAYGHEEDATLSSRKKRLIKSRPAPAESATVVEQT</sequence>
<evidence type="ECO:0000259" key="13">
    <source>
        <dbReference type="Pfam" id="PF13614"/>
    </source>
</evidence>
<keyword evidence="12" id="KW-0472">Membrane</keyword>
<evidence type="ECO:0000256" key="7">
    <source>
        <dbReference type="ARBA" id="ARBA00022840"/>
    </source>
</evidence>
<keyword evidence="5" id="KW-0547">Nucleotide-binding</keyword>
<evidence type="ECO:0000313" key="15">
    <source>
        <dbReference type="Proteomes" id="UP000316714"/>
    </source>
</evidence>
<evidence type="ECO:0000313" key="14">
    <source>
        <dbReference type="EMBL" id="TWT37086.1"/>
    </source>
</evidence>
<feature type="domain" description="AAA" evidence="13">
    <location>
        <begin position="531"/>
        <end position="673"/>
    </location>
</feature>
<evidence type="ECO:0000256" key="10">
    <source>
        <dbReference type="SAM" id="Coils"/>
    </source>
</evidence>
<dbReference type="CDD" id="cd05387">
    <property type="entry name" value="BY-kinase"/>
    <property type="match status" value="1"/>
</dbReference>
<evidence type="ECO:0000256" key="11">
    <source>
        <dbReference type="SAM" id="MobiDB-lite"/>
    </source>
</evidence>
<evidence type="ECO:0000256" key="12">
    <source>
        <dbReference type="SAM" id="Phobius"/>
    </source>
</evidence>
<dbReference type="Proteomes" id="UP000316714">
    <property type="component" value="Unassembled WGS sequence"/>
</dbReference>
<evidence type="ECO:0000256" key="3">
    <source>
        <dbReference type="ARBA" id="ARBA00011903"/>
    </source>
</evidence>
<dbReference type="GO" id="GO:0004715">
    <property type="term" value="F:non-membrane spanning protein tyrosine kinase activity"/>
    <property type="evidence" value="ECO:0007669"/>
    <property type="project" value="UniProtKB-EC"/>
</dbReference>
<keyword evidence="4 14" id="KW-0808">Transferase</keyword>
<dbReference type="Gene3D" id="3.40.50.300">
    <property type="entry name" value="P-loop containing nucleotide triphosphate hydrolases"/>
    <property type="match status" value="1"/>
</dbReference>
<feature type="compositionally biased region" description="Polar residues" evidence="11">
    <location>
        <begin position="1"/>
        <end position="11"/>
    </location>
</feature>
<evidence type="ECO:0000256" key="5">
    <source>
        <dbReference type="ARBA" id="ARBA00022741"/>
    </source>
</evidence>
<keyword evidence="15" id="KW-1185">Reference proteome</keyword>
<evidence type="ECO:0000256" key="8">
    <source>
        <dbReference type="ARBA" id="ARBA00023137"/>
    </source>
</evidence>
<name>A0A5C5VEK8_9BACT</name>
<dbReference type="GO" id="GO:0005886">
    <property type="term" value="C:plasma membrane"/>
    <property type="evidence" value="ECO:0007669"/>
    <property type="project" value="UniProtKB-ARBA"/>
</dbReference>
<dbReference type="InterPro" id="IPR025669">
    <property type="entry name" value="AAA_dom"/>
</dbReference>
<dbReference type="GO" id="GO:0042802">
    <property type="term" value="F:identical protein binding"/>
    <property type="evidence" value="ECO:0007669"/>
    <property type="project" value="UniProtKB-ARBA"/>
</dbReference>
<keyword evidence="12" id="KW-0812">Transmembrane</keyword>
<evidence type="ECO:0000256" key="1">
    <source>
        <dbReference type="ARBA" id="ARBA00007316"/>
    </source>
</evidence>
<keyword evidence="10" id="KW-0175">Coiled coil</keyword>
<dbReference type="InterPro" id="IPR005702">
    <property type="entry name" value="Wzc-like_C"/>
</dbReference>
<keyword evidence="12" id="KW-1133">Transmembrane helix</keyword>
<comment type="similarity">
    <text evidence="1">Belongs to the CpsD/CapB family.</text>
</comment>
<reference evidence="14 15" key="1">
    <citation type="submission" date="2019-02" db="EMBL/GenBank/DDBJ databases">
        <title>Deep-cultivation of Planctomycetes and their phenomic and genomic characterization uncovers novel biology.</title>
        <authorList>
            <person name="Wiegand S."/>
            <person name="Jogler M."/>
            <person name="Boedeker C."/>
            <person name="Pinto D."/>
            <person name="Vollmers J."/>
            <person name="Rivas-Marin E."/>
            <person name="Kohn T."/>
            <person name="Peeters S.H."/>
            <person name="Heuer A."/>
            <person name="Rast P."/>
            <person name="Oberbeckmann S."/>
            <person name="Bunk B."/>
            <person name="Jeske O."/>
            <person name="Meyerdierks A."/>
            <person name="Storesund J.E."/>
            <person name="Kallscheuer N."/>
            <person name="Luecker S."/>
            <person name="Lage O.M."/>
            <person name="Pohl T."/>
            <person name="Merkel B.J."/>
            <person name="Hornburger P."/>
            <person name="Mueller R.-W."/>
            <person name="Bruemmer F."/>
            <person name="Labrenz M."/>
            <person name="Spormann A.M."/>
            <person name="Op Den Camp H."/>
            <person name="Overmann J."/>
            <person name="Amann R."/>
            <person name="Jetten M.S.M."/>
            <person name="Mascher T."/>
            <person name="Medema M.H."/>
            <person name="Devos D.P."/>
            <person name="Kaster A.-K."/>
            <person name="Ovreas L."/>
            <person name="Rohde M."/>
            <person name="Galperin M.Y."/>
            <person name="Jogler C."/>
        </authorList>
    </citation>
    <scope>NUCLEOTIDE SEQUENCE [LARGE SCALE GENOMIC DNA]</scope>
    <source>
        <strain evidence="14 15">KOR34</strain>
    </source>
</reference>
<dbReference type="EC" id="2.7.10.2" evidence="3"/>
<feature type="transmembrane region" description="Helical" evidence="12">
    <location>
        <begin position="43"/>
        <end position="60"/>
    </location>
</feature>
<keyword evidence="6 14" id="KW-0418">Kinase</keyword>
<dbReference type="EMBL" id="SIHJ01000001">
    <property type="protein sequence ID" value="TWT37086.1"/>
    <property type="molecule type" value="Genomic_DNA"/>
</dbReference>
<dbReference type="Pfam" id="PF13614">
    <property type="entry name" value="AAA_31"/>
    <property type="match status" value="1"/>
</dbReference>
<accession>A0A5C5VEK8</accession>
<evidence type="ECO:0000256" key="9">
    <source>
        <dbReference type="ARBA" id="ARBA00051245"/>
    </source>
</evidence>
<organism evidence="14 15">
    <name type="scientific">Posidoniimonas corsicana</name>
    <dbReference type="NCBI Taxonomy" id="1938618"/>
    <lineage>
        <taxon>Bacteria</taxon>
        <taxon>Pseudomonadati</taxon>
        <taxon>Planctomycetota</taxon>
        <taxon>Planctomycetia</taxon>
        <taxon>Pirellulales</taxon>
        <taxon>Lacipirellulaceae</taxon>
        <taxon>Posidoniimonas</taxon>
    </lineage>
</organism>
<proteinExistence type="inferred from homology"/>
<evidence type="ECO:0000256" key="2">
    <source>
        <dbReference type="ARBA" id="ARBA00008883"/>
    </source>
</evidence>
<protein>
    <recommendedName>
        <fullName evidence="3">non-specific protein-tyrosine kinase</fullName>
        <ecNumber evidence="3">2.7.10.2</ecNumber>
    </recommendedName>
</protein>
<dbReference type="PANTHER" id="PTHR32309">
    <property type="entry name" value="TYROSINE-PROTEIN KINASE"/>
    <property type="match status" value="1"/>
</dbReference>
<dbReference type="PANTHER" id="PTHR32309:SF13">
    <property type="entry name" value="FERRIC ENTEROBACTIN TRANSPORT PROTEIN FEPE"/>
    <property type="match status" value="1"/>
</dbReference>
<dbReference type="InterPro" id="IPR050445">
    <property type="entry name" value="Bact_polysacc_biosynth/exp"/>
</dbReference>
<gene>
    <name evidence="14" type="primary">ywqD_1</name>
    <name evidence="14" type="ORF">KOR34_20330</name>
</gene>
<dbReference type="SUPFAM" id="SSF52540">
    <property type="entry name" value="P-loop containing nucleoside triphosphate hydrolases"/>
    <property type="match status" value="1"/>
</dbReference>
<evidence type="ECO:0000256" key="4">
    <source>
        <dbReference type="ARBA" id="ARBA00022679"/>
    </source>
</evidence>
<feature type="coiled-coil region" evidence="10">
    <location>
        <begin position="281"/>
        <end position="414"/>
    </location>
</feature>
<feature type="region of interest" description="Disordered" evidence="11">
    <location>
        <begin position="1"/>
        <end position="28"/>
    </location>
</feature>
<dbReference type="GO" id="GO:0005524">
    <property type="term" value="F:ATP binding"/>
    <property type="evidence" value="ECO:0007669"/>
    <property type="project" value="UniProtKB-KW"/>
</dbReference>
<dbReference type="InterPro" id="IPR027417">
    <property type="entry name" value="P-loop_NTPase"/>
</dbReference>
<comment type="similarity">
    <text evidence="2">Belongs to the etk/wzc family.</text>
</comment>
<evidence type="ECO:0000256" key="6">
    <source>
        <dbReference type="ARBA" id="ARBA00022777"/>
    </source>
</evidence>
<dbReference type="FunFam" id="3.40.50.300:FF:000527">
    <property type="entry name" value="Tyrosine-protein kinase etk"/>
    <property type="match status" value="1"/>
</dbReference>
<dbReference type="OrthoDB" id="9794577at2"/>
<dbReference type="NCBIfam" id="TIGR01007">
    <property type="entry name" value="eps_fam"/>
    <property type="match status" value="1"/>
</dbReference>
<comment type="catalytic activity">
    <reaction evidence="9">
        <text>L-tyrosyl-[protein] + ATP = O-phospho-L-tyrosyl-[protein] + ADP + H(+)</text>
        <dbReference type="Rhea" id="RHEA:10596"/>
        <dbReference type="Rhea" id="RHEA-COMP:10136"/>
        <dbReference type="Rhea" id="RHEA-COMP:20101"/>
        <dbReference type="ChEBI" id="CHEBI:15378"/>
        <dbReference type="ChEBI" id="CHEBI:30616"/>
        <dbReference type="ChEBI" id="CHEBI:46858"/>
        <dbReference type="ChEBI" id="CHEBI:61978"/>
        <dbReference type="ChEBI" id="CHEBI:456216"/>
        <dbReference type="EC" id="2.7.10.2"/>
    </reaction>
</comment>
<keyword evidence="7" id="KW-0067">ATP-binding</keyword>
<keyword evidence="8" id="KW-0829">Tyrosine-protein kinase</keyword>
<dbReference type="AlphaFoldDB" id="A0A5C5VEK8"/>
<comment type="caution">
    <text evidence="14">The sequence shown here is derived from an EMBL/GenBank/DDBJ whole genome shotgun (WGS) entry which is preliminary data.</text>
</comment>